<reference evidence="3 4" key="1">
    <citation type="submission" date="2018-06" db="EMBL/GenBank/DDBJ databases">
        <authorList>
            <consortium name="Pathogen Informatics"/>
            <person name="Doyle S."/>
        </authorList>
    </citation>
    <scope>NUCLEOTIDE SEQUENCE [LARGE SCALE GENOMIC DNA]</scope>
    <source>
        <strain evidence="3 4">NCTC13315</strain>
    </source>
</reference>
<evidence type="ECO:0000256" key="2">
    <source>
        <dbReference type="SAM" id="MobiDB-lite"/>
    </source>
</evidence>
<organism evidence="3 4">
    <name type="scientific">Legionella beliardensis</name>
    <dbReference type="NCBI Taxonomy" id="91822"/>
    <lineage>
        <taxon>Bacteria</taxon>
        <taxon>Pseudomonadati</taxon>
        <taxon>Pseudomonadota</taxon>
        <taxon>Gammaproteobacteria</taxon>
        <taxon>Legionellales</taxon>
        <taxon>Legionellaceae</taxon>
        <taxon>Legionella</taxon>
    </lineage>
</organism>
<evidence type="ECO:0000256" key="1">
    <source>
        <dbReference type="SAM" id="Coils"/>
    </source>
</evidence>
<dbReference type="EMBL" id="UGNV01000001">
    <property type="protein sequence ID" value="STX27817.1"/>
    <property type="molecule type" value="Genomic_DNA"/>
</dbReference>
<feature type="coiled-coil region" evidence="1">
    <location>
        <begin position="136"/>
        <end position="177"/>
    </location>
</feature>
<sequence>MPLSPHFIELTTKLVEDYSQKGIGTYFRKKDAHFEDLQNNLEIILTCIKDNESLLDEKTLISILAITAVRYATPDPCFFTLFTTFLSEYYPDNGSYIYLTEGVFIEINPEAKHNMNMLNDLQRAVGNLQKAHQIEKAIFNDQISCLEKERNLLKEQNTLLREQVAALEASKNQWEKLSAAGPILEKLKDNIATLDTLMNSGLVASKELVTPVKNLSEQPLPATNKTEQLPLSSVTKIITNLPPSPKPPTPPKPPIINKVNLGNGSKSKPSPGLFGSNDFLSELKRKVAEREAQIPSVPMDLEKKNLAL</sequence>
<feature type="region of interest" description="Disordered" evidence="2">
    <location>
        <begin position="240"/>
        <end position="277"/>
    </location>
</feature>
<name>A0A378HY45_9GAMM</name>
<proteinExistence type="predicted"/>
<dbReference type="OrthoDB" id="5647122at2"/>
<evidence type="ECO:0000313" key="4">
    <source>
        <dbReference type="Proteomes" id="UP000254968"/>
    </source>
</evidence>
<dbReference type="Proteomes" id="UP000254968">
    <property type="component" value="Unassembled WGS sequence"/>
</dbReference>
<accession>A0A378HY45</accession>
<protein>
    <submittedName>
        <fullName evidence="3">VipA</fullName>
    </submittedName>
</protein>
<keyword evidence="4" id="KW-1185">Reference proteome</keyword>
<dbReference type="RefSeq" id="WP_131750109.1">
    <property type="nucleotide sequence ID" value="NZ_CAAAHO010000011.1"/>
</dbReference>
<gene>
    <name evidence="3" type="ORF">NCTC13315_00333</name>
</gene>
<feature type="compositionally biased region" description="Pro residues" evidence="2">
    <location>
        <begin position="242"/>
        <end position="254"/>
    </location>
</feature>
<evidence type="ECO:0000313" key="3">
    <source>
        <dbReference type="EMBL" id="STX27817.1"/>
    </source>
</evidence>
<keyword evidence="1" id="KW-0175">Coiled coil</keyword>
<dbReference type="AlphaFoldDB" id="A0A378HY45"/>